<organism evidence="2 3">
    <name type="scientific">Natronomonas salsuginis</name>
    <dbReference type="NCBI Taxonomy" id="2217661"/>
    <lineage>
        <taxon>Archaea</taxon>
        <taxon>Methanobacteriati</taxon>
        <taxon>Methanobacteriota</taxon>
        <taxon>Stenosarchaea group</taxon>
        <taxon>Halobacteria</taxon>
        <taxon>Halobacteriales</taxon>
        <taxon>Natronomonadaceae</taxon>
        <taxon>Natronomonas</taxon>
    </lineage>
</organism>
<evidence type="ECO:0000313" key="3">
    <source>
        <dbReference type="Proteomes" id="UP000308037"/>
    </source>
</evidence>
<dbReference type="InterPro" id="IPR043899">
    <property type="entry name" value="DUF5789"/>
</dbReference>
<comment type="caution">
    <text evidence="2">The sequence shown here is derived from an EMBL/GenBank/DDBJ whole genome shotgun (WGS) entry which is preliminary data.</text>
</comment>
<dbReference type="OrthoDB" id="166188at2157"/>
<feature type="region of interest" description="Disordered" evidence="1">
    <location>
        <begin position="72"/>
        <end position="95"/>
    </location>
</feature>
<accession>A0A4U5JBX4</accession>
<dbReference type="EMBL" id="QKNX01000003">
    <property type="protein sequence ID" value="TKR25781.1"/>
    <property type="molecule type" value="Genomic_DNA"/>
</dbReference>
<proteinExistence type="predicted"/>
<evidence type="ECO:0000313" key="2">
    <source>
        <dbReference type="EMBL" id="TKR25781.1"/>
    </source>
</evidence>
<sequence>MRTLAALNERIDAHSYPATSEELIAAYGDVDLELPNGDETFGDALGRLGDTTFEDAEDARLAAYSAVSKDAIGRPNYSDRDAPSIGETGPEPVSF</sequence>
<dbReference type="RefSeq" id="WP_137276788.1">
    <property type="nucleotide sequence ID" value="NZ_QKNX01000003.1"/>
</dbReference>
<dbReference type="Proteomes" id="UP000308037">
    <property type="component" value="Unassembled WGS sequence"/>
</dbReference>
<protein>
    <submittedName>
        <fullName evidence="2">DUF2795 domain-containing protein</fullName>
    </submittedName>
</protein>
<name>A0A4U5JBX4_9EURY</name>
<gene>
    <name evidence="2" type="ORF">DM868_10275</name>
</gene>
<dbReference type="Pfam" id="PF19102">
    <property type="entry name" value="DUF5789"/>
    <property type="match status" value="1"/>
</dbReference>
<keyword evidence="3" id="KW-1185">Reference proteome</keyword>
<dbReference type="AlphaFoldDB" id="A0A4U5JBX4"/>
<reference evidence="2 3" key="1">
    <citation type="submission" date="2019-04" db="EMBL/GenBank/DDBJ databases">
        <title>Natronomonas sp. F20-122 a newhaloarchaeon isolated from a saline saltern of Isla Bacuta, Huelva, Spain.</title>
        <authorList>
            <person name="Duran-Viseras A."/>
            <person name="Sanchez-Porro C."/>
            <person name="Ventosa A."/>
        </authorList>
    </citation>
    <scope>NUCLEOTIDE SEQUENCE [LARGE SCALE GENOMIC DNA]</scope>
    <source>
        <strain evidence="2 3">F20-122</strain>
    </source>
</reference>
<evidence type="ECO:0000256" key="1">
    <source>
        <dbReference type="SAM" id="MobiDB-lite"/>
    </source>
</evidence>